<gene>
    <name evidence="2" type="ORF">TCAL_03485</name>
</gene>
<sequence>MKLTSALVLCLLLVLAQGQKTKTYGRGLDRCKPFRVGCSMKHWDKAPFFIVNDFVEGDMNCSDYLPGDPNDIDIGDAHEIVLDACKDGMAQVRICVMKQKYMRNLVLDQDLRLSEMDDLDFAKVNLTSIKFQGKCWSCPDKTILVRVKIFPSELDYCKRFVAGSSLVDLEMTPLFVVDNLMEESTDCSDYFPSNPNDVIIADPYRTVLDYCKNGFTQVRLCFMEPRYRRSLVRVQNLRLSEIQNLDLAQANFNEVQFKGTCWICVNQERKTIEFS</sequence>
<evidence type="ECO:0000313" key="2">
    <source>
        <dbReference type="EMBL" id="TRY77310.1"/>
    </source>
</evidence>
<proteinExistence type="predicted"/>
<keyword evidence="3" id="KW-1185">Reference proteome</keyword>
<evidence type="ECO:0000313" key="3">
    <source>
        <dbReference type="Proteomes" id="UP000318571"/>
    </source>
</evidence>
<name>A0A553PI01_TIGCA</name>
<organism evidence="2 3">
    <name type="scientific">Tigriopus californicus</name>
    <name type="common">Marine copepod</name>
    <dbReference type="NCBI Taxonomy" id="6832"/>
    <lineage>
        <taxon>Eukaryota</taxon>
        <taxon>Metazoa</taxon>
        <taxon>Ecdysozoa</taxon>
        <taxon>Arthropoda</taxon>
        <taxon>Crustacea</taxon>
        <taxon>Multicrustacea</taxon>
        <taxon>Hexanauplia</taxon>
        <taxon>Copepoda</taxon>
        <taxon>Harpacticoida</taxon>
        <taxon>Harpacticidae</taxon>
        <taxon>Tigriopus</taxon>
    </lineage>
</organism>
<reference evidence="2 3" key="1">
    <citation type="journal article" date="2018" name="Nat. Ecol. Evol.">
        <title>Genomic signatures of mitonuclear coevolution across populations of Tigriopus californicus.</title>
        <authorList>
            <person name="Barreto F.S."/>
            <person name="Watson E.T."/>
            <person name="Lima T.G."/>
            <person name="Willett C.S."/>
            <person name="Edmands S."/>
            <person name="Li W."/>
            <person name="Burton R.S."/>
        </authorList>
    </citation>
    <scope>NUCLEOTIDE SEQUENCE [LARGE SCALE GENOMIC DNA]</scope>
    <source>
        <strain evidence="2 3">San Diego</strain>
    </source>
</reference>
<dbReference type="EMBL" id="VCGU01000004">
    <property type="protein sequence ID" value="TRY77310.1"/>
    <property type="molecule type" value="Genomic_DNA"/>
</dbReference>
<dbReference type="Proteomes" id="UP000318571">
    <property type="component" value="Chromosome 5"/>
</dbReference>
<feature type="non-terminal residue" evidence="2">
    <location>
        <position position="275"/>
    </location>
</feature>
<dbReference type="AlphaFoldDB" id="A0A553PI01"/>
<accession>A0A553PI01</accession>
<evidence type="ECO:0000256" key="1">
    <source>
        <dbReference type="SAM" id="SignalP"/>
    </source>
</evidence>
<keyword evidence="1" id="KW-0732">Signal</keyword>
<feature type="chain" id="PRO_5022108563" evidence="1">
    <location>
        <begin position="19"/>
        <end position="275"/>
    </location>
</feature>
<feature type="signal peptide" evidence="1">
    <location>
        <begin position="1"/>
        <end position="18"/>
    </location>
</feature>
<protein>
    <submittedName>
        <fullName evidence="2">Uncharacterized protein</fullName>
    </submittedName>
</protein>
<comment type="caution">
    <text evidence="2">The sequence shown here is derived from an EMBL/GenBank/DDBJ whole genome shotgun (WGS) entry which is preliminary data.</text>
</comment>